<dbReference type="STRING" id="2282107.A0A286UVU8"/>
<keyword evidence="4" id="KW-0249">Electron transport</keyword>
<dbReference type="InterPro" id="IPR005018">
    <property type="entry name" value="DOMON_domain"/>
</dbReference>
<keyword evidence="6 8" id="KW-0472">Membrane</keyword>
<evidence type="ECO:0000256" key="6">
    <source>
        <dbReference type="ARBA" id="ARBA00023136"/>
    </source>
</evidence>
<evidence type="ECO:0000259" key="9">
    <source>
        <dbReference type="PROSITE" id="PS50939"/>
    </source>
</evidence>
<dbReference type="Proteomes" id="UP000217199">
    <property type="component" value="Unassembled WGS sequence"/>
</dbReference>
<dbReference type="InterPro" id="IPR006593">
    <property type="entry name" value="Cyt_b561/ferric_Rdtase_TM"/>
</dbReference>
<dbReference type="Pfam" id="PF03188">
    <property type="entry name" value="Cytochrom_B561"/>
    <property type="match status" value="1"/>
</dbReference>
<keyword evidence="11" id="KW-1185">Reference proteome</keyword>
<evidence type="ECO:0000256" key="8">
    <source>
        <dbReference type="SAM" id="Phobius"/>
    </source>
</evidence>
<keyword evidence="5 8" id="KW-1133">Transmembrane helix</keyword>
<accession>A0A286UVU8</accession>
<dbReference type="InParanoid" id="A0A286UVU8"/>
<dbReference type="CDD" id="cd09630">
    <property type="entry name" value="CDH_like_cytochrome"/>
    <property type="match status" value="1"/>
</dbReference>
<feature type="region of interest" description="Disordered" evidence="7">
    <location>
        <begin position="140"/>
        <end position="171"/>
    </location>
</feature>
<feature type="transmembrane region" description="Helical" evidence="8">
    <location>
        <begin position="323"/>
        <end position="346"/>
    </location>
</feature>
<dbReference type="Pfam" id="PF16010">
    <property type="entry name" value="CDH-cyt"/>
    <property type="match status" value="1"/>
</dbReference>
<feature type="transmembrane region" description="Helical" evidence="8">
    <location>
        <begin position="285"/>
        <end position="303"/>
    </location>
</feature>
<dbReference type="OrthoDB" id="366214at2759"/>
<sequence>MCVTAFVNTSTVTYQMSALNQLGWMAMGFGTQMTDARMVIMWSNSDGTVTLSQRTATGLIEPVMDPSPPRKATTFIPLTTLAATSKRLSFTVPKDGTTLQNAVWALGFTNPMSTLENATLEIHIDAGNFSLDLTKTMDIEDDPESTSSQTTSPSTSSISPTQTSPSNGPSSTTSGKLVIAHSILSVFGFIFLLPMGALLARWGRTFSSKWFHYHWWIMVIFSVPTISLGWALGFLAVAEHGVAHGDSAHKLCGILLYMIYLAQLCLGTFVHFRKPPYPRRHPPRNIAHGILGTIIIGLAFYETRTGITDEWQKTNLKPINLEVLSNIWIAWTVFIPLLYFSGFFLLRRQLAYEKELPPPYTFESRSRINARSGMRRLLGLEPEDDGTHDVFSERRSRNSGIGESSVGVGIEMREVNTDLGISLSRTV</sequence>
<organism evidence="10 11">
    <name type="scientific">Pyrrhoderma noxium</name>
    <dbReference type="NCBI Taxonomy" id="2282107"/>
    <lineage>
        <taxon>Eukaryota</taxon>
        <taxon>Fungi</taxon>
        <taxon>Dikarya</taxon>
        <taxon>Basidiomycota</taxon>
        <taxon>Agaricomycotina</taxon>
        <taxon>Agaricomycetes</taxon>
        <taxon>Hymenochaetales</taxon>
        <taxon>Hymenochaetaceae</taxon>
        <taxon>Pyrrhoderma</taxon>
    </lineage>
</organism>
<comment type="caution">
    <text evidence="10">The sequence shown here is derived from an EMBL/GenBank/DDBJ whole genome shotgun (WGS) entry which is preliminary data.</text>
</comment>
<dbReference type="SMART" id="SM00664">
    <property type="entry name" value="DoH"/>
    <property type="match status" value="1"/>
</dbReference>
<dbReference type="Gene3D" id="2.60.40.1210">
    <property type="entry name" value="Cellobiose dehydrogenase, cytochrome domain"/>
    <property type="match status" value="1"/>
</dbReference>
<dbReference type="AlphaFoldDB" id="A0A286UVU8"/>
<feature type="compositionally biased region" description="Low complexity" evidence="7">
    <location>
        <begin position="145"/>
        <end position="171"/>
    </location>
</feature>
<evidence type="ECO:0000313" key="11">
    <source>
        <dbReference type="Proteomes" id="UP000217199"/>
    </source>
</evidence>
<dbReference type="EMBL" id="NBII01000001">
    <property type="protein sequence ID" value="PAV23729.1"/>
    <property type="molecule type" value="Genomic_DNA"/>
</dbReference>
<feature type="transmembrane region" description="Helical" evidence="8">
    <location>
        <begin position="178"/>
        <end position="201"/>
    </location>
</feature>
<dbReference type="SMART" id="SM00665">
    <property type="entry name" value="B561"/>
    <property type="match status" value="1"/>
</dbReference>
<feature type="transmembrane region" description="Helical" evidence="8">
    <location>
        <begin position="254"/>
        <end position="273"/>
    </location>
</feature>
<dbReference type="PROSITE" id="PS50939">
    <property type="entry name" value="CYTOCHROME_B561"/>
    <property type="match status" value="1"/>
</dbReference>
<protein>
    <submittedName>
        <fullName evidence="10">CBD9</fullName>
    </submittedName>
</protein>
<dbReference type="InterPro" id="IPR015920">
    <property type="entry name" value="Cellobiose_DH-like_cyt"/>
</dbReference>
<evidence type="ECO:0000256" key="2">
    <source>
        <dbReference type="ARBA" id="ARBA00022448"/>
    </source>
</evidence>
<reference evidence="10 11" key="1">
    <citation type="journal article" date="2017" name="Mol. Ecol.">
        <title>Comparative and population genomic landscape of Phellinus noxius: A hypervariable fungus causing root rot in trees.</title>
        <authorList>
            <person name="Chung C.L."/>
            <person name="Lee T.J."/>
            <person name="Akiba M."/>
            <person name="Lee H.H."/>
            <person name="Kuo T.H."/>
            <person name="Liu D."/>
            <person name="Ke H.M."/>
            <person name="Yokoi T."/>
            <person name="Roa M.B."/>
            <person name="Lu M.J."/>
            <person name="Chang Y.Y."/>
            <person name="Ann P.J."/>
            <person name="Tsai J.N."/>
            <person name="Chen C.Y."/>
            <person name="Tzean S.S."/>
            <person name="Ota Y."/>
            <person name="Hattori T."/>
            <person name="Sahashi N."/>
            <person name="Liou R.F."/>
            <person name="Kikuchi T."/>
            <person name="Tsai I.J."/>
        </authorList>
    </citation>
    <scope>NUCLEOTIDE SEQUENCE [LARGE SCALE GENOMIC DNA]</scope>
    <source>
        <strain evidence="10 11">FFPRI411160</strain>
    </source>
</reference>
<dbReference type="Gene3D" id="1.20.120.1770">
    <property type="match status" value="1"/>
</dbReference>
<feature type="transmembrane region" description="Helical" evidence="8">
    <location>
        <begin position="213"/>
        <end position="234"/>
    </location>
</feature>
<proteinExistence type="predicted"/>
<feature type="domain" description="Cytochrome b561" evidence="9">
    <location>
        <begin position="147"/>
        <end position="344"/>
    </location>
</feature>
<dbReference type="CDD" id="cd08760">
    <property type="entry name" value="Cyt_b561_FRRS1_like"/>
    <property type="match status" value="1"/>
</dbReference>
<name>A0A286UVU8_9AGAM</name>
<evidence type="ECO:0000256" key="5">
    <source>
        <dbReference type="ARBA" id="ARBA00022989"/>
    </source>
</evidence>
<dbReference type="GO" id="GO:0016020">
    <property type="term" value="C:membrane"/>
    <property type="evidence" value="ECO:0007669"/>
    <property type="project" value="UniProtKB-SubCell"/>
</dbReference>
<feature type="region of interest" description="Disordered" evidence="7">
    <location>
        <begin position="381"/>
        <end position="403"/>
    </location>
</feature>
<keyword evidence="3 8" id="KW-0812">Transmembrane</keyword>
<keyword evidence="2" id="KW-0813">Transport</keyword>
<evidence type="ECO:0000313" key="10">
    <source>
        <dbReference type="EMBL" id="PAV23729.1"/>
    </source>
</evidence>
<dbReference type="PANTHER" id="PTHR47797">
    <property type="entry name" value="DEHYDROGENASE, PUTATIVE (AFU_ORTHOLOGUE AFUA_8G05805)-RELATED"/>
    <property type="match status" value="1"/>
</dbReference>
<dbReference type="SUPFAM" id="SSF49344">
    <property type="entry name" value="CBD9-like"/>
    <property type="match status" value="1"/>
</dbReference>
<evidence type="ECO:0000256" key="4">
    <source>
        <dbReference type="ARBA" id="ARBA00022982"/>
    </source>
</evidence>
<evidence type="ECO:0000256" key="7">
    <source>
        <dbReference type="SAM" id="MobiDB-lite"/>
    </source>
</evidence>
<feature type="compositionally biased region" description="Basic and acidic residues" evidence="7">
    <location>
        <begin position="385"/>
        <end position="396"/>
    </location>
</feature>
<comment type="subcellular location">
    <subcellularLocation>
        <location evidence="1">Membrane</location>
    </subcellularLocation>
</comment>
<evidence type="ECO:0000256" key="1">
    <source>
        <dbReference type="ARBA" id="ARBA00004370"/>
    </source>
</evidence>
<evidence type="ECO:0000256" key="3">
    <source>
        <dbReference type="ARBA" id="ARBA00022692"/>
    </source>
</evidence>
<gene>
    <name evidence="10" type="ORF">PNOK_0079700</name>
</gene>
<dbReference type="PANTHER" id="PTHR47797:SF3">
    <property type="entry name" value="CYTOCHROME B561 DOMAIN-CONTAINING PROTEIN"/>
    <property type="match status" value="1"/>
</dbReference>